<sequence>MKKTLLAIALIATSAVSVSVSAADGAVNFTGTITDAACTIDTASQNQNVLMGNISRTAFSGAGSTAAPKNFTLVLTNCPDTVTGATVRFDGTQVPGDNSILMLTDSGSTTTAQGVGIQISDNQNKVVPLYEDSSVYPLISTGANKLNFSARYIAVADQVTVGSANAVTQFTVVYK</sequence>
<dbReference type="InterPro" id="IPR050263">
    <property type="entry name" value="Bact_Fimbrial_Adh_Pro"/>
</dbReference>
<dbReference type="OrthoDB" id="6466381at2"/>
<evidence type="ECO:0000256" key="1">
    <source>
        <dbReference type="ARBA" id="ARBA00004561"/>
    </source>
</evidence>
<dbReference type="Proteomes" id="UP000242222">
    <property type="component" value="Unassembled WGS sequence"/>
</dbReference>
<feature type="signal peptide" evidence="5">
    <location>
        <begin position="1"/>
        <end position="22"/>
    </location>
</feature>
<keyword evidence="4" id="KW-0281">Fimbrium</keyword>
<dbReference type="PANTHER" id="PTHR33420:SF3">
    <property type="entry name" value="FIMBRIAL SUBUNIT ELFA"/>
    <property type="match status" value="1"/>
</dbReference>
<proteinExistence type="inferred from homology"/>
<feature type="domain" description="Fimbrial-type adhesion" evidence="6">
    <location>
        <begin position="28"/>
        <end position="174"/>
    </location>
</feature>
<name>A0A1I4XG79_9GAMM</name>
<gene>
    <name evidence="7" type="ORF">SAMN05216516_104104</name>
</gene>
<evidence type="ECO:0000256" key="5">
    <source>
        <dbReference type="SAM" id="SignalP"/>
    </source>
</evidence>
<dbReference type="Gene3D" id="2.60.40.1090">
    <property type="entry name" value="Fimbrial-type adhesion domain"/>
    <property type="match status" value="1"/>
</dbReference>
<dbReference type="InterPro" id="IPR000259">
    <property type="entry name" value="Adhesion_dom_fimbrial"/>
</dbReference>
<evidence type="ECO:0000313" key="7">
    <source>
        <dbReference type="EMBL" id="SFN24483.1"/>
    </source>
</evidence>
<dbReference type="GO" id="GO:0009289">
    <property type="term" value="C:pilus"/>
    <property type="evidence" value="ECO:0007669"/>
    <property type="project" value="UniProtKB-SubCell"/>
</dbReference>
<evidence type="ECO:0000313" key="8">
    <source>
        <dbReference type="Proteomes" id="UP000242222"/>
    </source>
</evidence>
<keyword evidence="3 5" id="KW-0732">Signal</keyword>
<dbReference type="STRING" id="1367852.SAMN05216516_104104"/>
<dbReference type="GO" id="GO:0043709">
    <property type="term" value="P:cell adhesion involved in single-species biofilm formation"/>
    <property type="evidence" value="ECO:0007669"/>
    <property type="project" value="TreeGrafter"/>
</dbReference>
<evidence type="ECO:0000259" key="6">
    <source>
        <dbReference type="Pfam" id="PF00419"/>
    </source>
</evidence>
<evidence type="ECO:0000256" key="3">
    <source>
        <dbReference type="ARBA" id="ARBA00022729"/>
    </source>
</evidence>
<organism evidence="7 8">
    <name type="scientific">Izhakiella capsodis</name>
    <dbReference type="NCBI Taxonomy" id="1367852"/>
    <lineage>
        <taxon>Bacteria</taxon>
        <taxon>Pseudomonadati</taxon>
        <taxon>Pseudomonadota</taxon>
        <taxon>Gammaproteobacteria</taxon>
        <taxon>Enterobacterales</taxon>
        <taxon>Erwiniaceae</taxon>
        <taxon>Izhakiella</taxon>
    </lineage>
</organism>
<dbReference type="SUPFAM" id="SSF49401">
    <property type="entry name" value="Bacterial adhesins"/>
    <property type="match status" value="1"/>
</dbReference>
<accession>A0A1I4XG79</accession>
<dbReference type="EMBL" id="FOVC01000004">
    <property type="protein sequence ID" value="SFN24483.1"/>
    <property type="molecule type" value="Genomic_DNA"/>
</dbReference>
<dbReference type="Pfam" id="PF00419">
    <property type="entry name" value="Fimbrial"/>
    <property type="match status" value="1"/>
</dbReference>
<evidence type="ECO:0000256" key="4">
    <source>
        <dbReference type="ARBA" id="ARBA00023263"/>
    </source>
</evidence>
<keyword evidence="8" id="KW-1185">Reference proteome</keyword>
<dbReference type="InterPro" id="IPR036937">
    <property type="entry name" value="Adhesion_dom_fimbrial_sf"/>
</dbReference>
<comment type="subcellular location">
    <subcellularLocation>
        <location evidence="1">Fimbrium</location>
    </subcellularLocation>
</comment>
<protein>
    <submittedName>
        <fullName evidence="7">Major type 1 subunit fimbrin (Pilin)</fullName>
    </submittedName>
</protein>
<reference evidence="8" key="1">
    <citation type="submission" date="2016-10" db="EMBL/GenBank/DDBJ databases">
        <authorList>
            <person name="Varghese N."/>
            <person name="Submissions S."/>
        </authorList>
    </citation>
    <scope>NUCLEOTIDE SEQUENCE [LARGE SCALE GENOMIC DNA]</scope>
    <source>
        <strain evidence="8">N6PO6</strain>
    </source>
</reference>
<dbReference type="RefSeq" id="WP_092876968.1">
    <property type="nucleotide sequence ID" value="NZ_FOVC01000004.1"/>
</dbReference>
<dbReference type="AlphaFoldDB" id="A0A1I4XG79"/>
<dbReference type="InterPro" id="IPR008966">
    <property type="entry name" value="Adhesion_dom_sf"/>
</dbReference>
<comment type="similarity">
    <text evidence="2">Belongs to the fimbrial protein family.</text>
</comment>
<feature type="chain" id="PRO_5017309265" evidence="5">
    <location>
        <begin position="23"/>
        <end position="175"/>
    </location>
</feature>
<dbReference type="PANTHER" id="PTHR33420">
    <property type="entry name" value="FIMBRIAL SUBUNIT ELFA-RELATED"/>
    <property type="match status" value="1"/>
</dbReference>
<evidence type="ECO:0000256" key="2">
    <source>
        <dbReference type="ARBA" id="ARBA00006671"/>
    </source>
</evidence>